<dbReference type="Gene3D" id="3.20.20.150">
    <property type="entry name" value="Divalent-metal-dependent TIM barrel enzymes"/>
    <property type="match status" value="1"/>
</dbReference>
<dbReference type="GO" id="GO:0016853">
    <property type="term" value="F:isomerase activity"/>
    <property type="evidence" value="ECO:0007669"/>
    <property type="project" value="UniProtKB-KW"/>
</dbReference>
<evidence type="ECO:0000313" key="3">
    <source>
        <dbReference type="Proteomes" id="UP000637695"/>
    </source>
</evidence>
<dbReference type="InterPro" id="IPR050312">
    <property type="entry name" value="IolE/XylAMocC-like"/>
</dbReference>
<keyword evidence="2" id="KW-0413">Isomerase</keyword>
<evidence type="ECO:0000313" key="2">
    <source>
        <dbReference type="EMBL" id="GGI97832.1"/>
    </source>
</evidence>
<gene>
    <name evidence="2" type="ORF">GCM10010885_04370</name>
</gene>
<dbReference type="InterPro" id="IPR036237">
    <property type="entry name" value="Xyl_isomerase-like_sf"/>
</dbReference>
<dbReference type="Proteomes" id="UP000637695">
    <property type="component" value="Unassembled WGS sequence"/>
</dbReference>
<organism evidence="2 3">
    <name type="scientific">Alicyclobacillus cellulosilyticus</name>
    <dbReference type="NCBI Taxonomy" id="1003997"/>
    <lineage>
        <taxon>Bacteria</taxon>
        <taxon>Bacillati</taxon>
        <taxon>Bacillota</taxon>
        <taxon>Bacilli</taxon>
        <taxon>Bacillales</taxon>
        <taxon>Alicyclobacillaceae</taxon>
        <taxon>Alicyclobacillus</taxon>
    </lineage>
</organism>
<dbReference type="SUPFAM" id="SSF51658">
    <property type="entry name" value="Xylose isomerase-like"/>
    <property type="match status" value="1"/>
</dbReference>
<feature type="domain" description="Xylose isomerase-like TIM barrel" evidence="1">
    <location>
        <begin position="23"/>
        <end position="240"/>
    </location>
</feature>
<proteinExistence type="predicted"/>
<comment type="caution">
    <text evidence="2">The sequence shown here is derived from an EMBL/GenBank/DDBJ whole genome shotgun (WGS) entry which is preliminary data.</text>
</comment>
<dbReference type="AlphaFoldDB" id="A0A917K4G0"/>
<dbReference type="EMBL" id="BMOY01000004">
    <property type="protein sequence ID" value="GGI97832.1"/>
    <property type="molecule type" value="Genomic_DNA"/>
</dbReference>
<dbReference type="InterPro" id="IPR013022">
    <property type="entry name" value="Xyl_isomerase-like_TIM-brl"/>
</dbReference>
<dbReference type="PANTHER" id="PTHR12110:SF41">
    <property type="entry name" value="INOSOSE DEHYDRATASE"/>
    <property type="match status" value="1"/>
</dbReference>
<dbReference type="RefSeq" id="WP_188880888.1">
    <property type="nucleotide sequence ID" value="NZ_BMOY01000004.1"/>
</dbReference>
<dbReference type="PANTHER" id="PTHR12110">
    <property type="entry name" value="HYDROXYPYRUVATE ISOMERASE"/>
    <property type="match status" value="1"/>
</dbReference>
<sequence length="250" mass="27807">MPKVGVQLYTLRDVLQDDFAGTLRKVAEMGFDGVEFAGYGGYTAPQLRALCDELGLEPVSSHVPLDVLESKLDEALAYAKELGLRHIACPWSPPERRNSRAAYQALADSLNRIGTACHEAGILFSYHNHAFEFDTFDGEYGLDLLLQWTQPSFVGAELDMYWVEYAGESAKAYLRKYAGRCRFLHVKDMAADEQRSFAEVGSGSLDVPGILEVAAETGVEWLIIEQDVCQQPPLDSVRQSYAYVSRLLGR</sequence>
<protein>
    <submittedName>
        <fullName evidence="2">Sugar phosphate isomerase</fullName>
    </submittedName>
</protein>
<dbReference type="Pfam" id="PF01261">
    <property type="entry name" value="AP_endonuc_2"/>
    <property type="match status" value="1"/>
</dbReference>
<reference evidence="2" key="2">
    <citation type="submission" date="2020-09" db="EMBL/GenBank/DDBJ databases">
        <authorList>
            <person name="Sun Q."/>
            <person name="Ohkuma M."/>
        </authorList>
    </citation>
    <scope>NUCLEOTIDE SEQUENCE</scope>
    <source>
        <strain evidence="2">JCM 18487</strain>
    </source>
</reference>
<evidence type="ECO:0000259" key="1">
    <source>
        <dbReference type="Pfam" id="PF01261"/>
    </source>
</evidence>
<name>A0A917K4G0_9BACL</name>
<keyword evidence="3" id="KW-1185">Reference proteome</keyword>
<reference evidence="2" key="1">
    <citation type="journal article" date="2014" name="Int. J. Syst. Evol. Microbiol.">
        <title>Complete genome sequence of Corynebacterium casei LMG S-19264T (=DSM 44701T), isolated from a smear-ripened cheese.</title>
        <authorList>
            <consortium name="US DOE Joint Genome Institute (JGI-PGF)"/>
            <person name="Walter F."/>
            <person name="Albersmeier A."/>
            <person name="Kalinowski J."/>
            <person name="Ruckert C."/>
        </authorList>
    </citation>
    <scope>NUCLEOTIDE SEQUENCE</scope>
    <source>
        <strain evidence="2">JCM 18487</strain>
    </source>
</reference>
<accession>A0A917K4G0</accession>